<gene>
    <name evidence="2" type="ORF">GEV33_011249</name>
</gene>
<reference evidence="2" key="2">
    <citation type="submission" date="2021-08" db="EMBL/GenBank/DDBJ databases">
        <authorList>
            <person name="Eriksson T."/>
        </authorList>
    </citation>
    <scope>NUCLEOTIDE SEQUENCE</scope>
    <source>
        <strain evidence="2">Stoneville</strain>
        <tissue evidence="2">Whole head</tissue>
    </source>
</reference>
<comment type="caution">
    <text evidence="2">The sequence shown here is derived from an EMBL/GenBank/DDBJ whole genome shotgun (WGS) entry which is preliminary data.</text>
</comment>
<accession>A0A8J6HBW2</accession>
<name>A0A8J6HBW2_TENMO</name>
<evidence type="ECO:0000256" key="1">
    <source>
        <dbReference type="SAM" id="MobiDB-lite"/>
    </source>
</evidence>
<sequence length="521" mass="57896">MINDPSPLFRNNNLTIISCPGTNFSGRMYGGGVAGHYRGNLQIYGGASGRGLIKGWTGPRADLSRNRAVISTAAAAAYCTPPVDHCSTDRQVNELRVLATGERPPPPPSPLPNYQSYVRGTELCRLCTNFINKSAAPDAQCFSPRLFNTLLIRSRMNLHRTTVLPFFNRLQDEHSQRNEPEIGTLYFDSEIVKIATINALSEEETRNVAKVKQKKSFDRTVASCSSSCHGMCEKFAVVDCSVWRRDAPGHRDGTDSGILVKCKNSSRCALNNSPLLTCSVIVYCRRRRDVPLLLGFTLQISTSGNLIGVHFGTNYAVLEFIFGYFAKRQLLGVAHFISQPLIAPAKNKPFKKRRRSDRVSASFSLLIFLSKIPSGKVQEKIQEMTPRPIRSDVLLFGRARGNWREGPFREAAPRTSRQTQERRHSHLRRRRRTEISPPASSPFSIKCVCYSHGDVRGGGVPEFAVSPLFISKLIYGGDRDFGGRRRDATGNAKETGGGPQLSKLGPQLMRISRQVYGRFDA</sequence>
<organism evidence="2 3">
    <name type="scientific">Tenebrio molitor</name>
    <name type="common">Yellow mealworm beetle</name>
    <dbReference type="NCBI Taxonomy" id="7067"/>
    <lineage>
        <taxon>Eukaryota</taxon>
        <taxon>Metazoa</taxon>
        <taxon>Ecdysozoa</taxon>
        <taxon>Arthropoda</taxon>
        <taxon>Hexapoda</taxon>
        <taxon>Insecta</taxon>
        <taxon>Pterygota</taxon>
        <taxon>Neoptera</taxon>
        <taxon>Endopterygota</taxon>
        <taxon>Coleoptera</taxon>
        <taxon>Polyphaga</taxon>
        <taxon>Cucujiformia</taxon>
        <taxon>Tenebrionidae</taxon>
        <taxon>Tenebrio</taxon>
    </lineage>
</organism>
<evidence type="ECO:0000313" key="2">
    <source>
        <dbReference type="EMBL" id="KAH0811542.1"/>
    </source>
</evidence>
<proteinExistence type="predicted"/>
<feature type="compositionally biased region" description="Basic residues" evidence="1">
    <location>
        <begin position="423"/>
        <end position="432"/>
    </location>
</feature>
<feature type="region of interest" description="Disordered" evidence="1">
    <location>
        <begin position="406"/>
        <end position="439"/>
    </location>
</feature>
<reference evidence="2" key="1">
    <citation type="journal article" date="2020" name="J Insects Food Feed">
        <title>The yellow mealworm (Tenebrio molitor) genome: a resource for the emerging insects as food and feed industry.</title>
        <authorList>
            <person name="Eriksson T."/>
            <person name="Andere A."/>
            <person name="Kelstrup H."/>
            <person name="Emery V."/>
            <person name="Picard C."/>
        </authorList>
    </citation>
    <scope>NUCLEOTIDE SEQUENCE</scope>
    <source>
        <strain evidence="2">Stoneville</strain>
        <tissue evidence="2">Whole head</tissue>
    </source>
</reference>
<dbReference type="Proteomes" id="UP000719412">
    <property type="component" value="Unassembled WGS sequence"/>
</dbReference>
<keyword evidence="3" id="KW-1185">Reference proteome</keyword>
<evidence type="ECO:0000313" key="3">
    <source>
        <dbReference type="Proteomes" id="UP000719412"/>
    </source>
</evidence>
<dbReference type="AlphaFoldDB" id="A0A8J6HBW2"/>
<dbReference type="EMBL" id="JABDTM020026725">
    <property type="protein sequence ID" value="KAH0811542.1"/>
    <property type="molecule type" value="Genomic_DNA"/>
</dbReference>
<protein>
    <submittedName>
        <fullName evidence="2">Uncharacterized protein</fullName>
    </submittedName>
</protein>
<feature type="region of interest" description="Disordered" evidence="1">
    <location>
        <begin position="480"/>
        <end position="505"/>
    </location>
</feature>